<dbReference type="EMBL" id="FXTQ01000001">
    <property type="protein sequence ID" value="SMO33789.1"/>
    <property type="molecule type" value="Genomic_DNA"/>
</dbReference>
<accession>A0A521AG61</accession>
<evidence type="ECO:0000313" key="1">
    <source>
        <dbReference type="EMBL" id="SMO33789.1"/>
    </source>
</evidence>
<dbReference type="Proteomes" id="UP000319267">
    <property type="component" value="Unassembled WGS sequence"/>
</dbReference>
<keyword evidence="2" id="KW-1185">Reference proteome</keyword>
<dbReference type="AlphaFoldDB" id="A0A521AG61"/>
<sequence length="51" mass="5969">MKSVKKIIKTKRSIKKDSKIIIDTSLNNLKNIEFKSGKQDEINKIEFKLSF</sequence>
<name>A0A521AG61_9FLAO</name>
<organism evidence="1 2">
    <name type="scientific">Flavobacterium nitrogenifigens</name>
    <dbReference type="NCBI Taxonomy" id="1617283"/>
    <lineage>
        <taxon>Bacteria</taxon>
        <taxon>Pseudomonadati</taxon>
        <taxon>Bacteroidota</taxon>
        <taxon>Flavobacteriia</taxon>
        <taxon>Flavobacteriales</taxon>
        <taxon>Flavobacteriaceae</taxon>
        <taxon>Flavobacterium</taxon>
    </lineage>
</organism>
<gene>
    <name evidence="1" type="ORF">SAMN06265220_101124</name>
</gene>
<protein>
    <submittedName>
        <fullName evidence="1">Uncharacterized protein</fullName>
    </submittedName>
</protein>
<proteinExistence type="predicted"/>
<evidence type="ECO:0000313" key="2">
    <source>
        <dbReference type="Proteomes" id="UP000319267"/>
    </source>
</evidence>
<reference evidence="1 2" key="1">
    <citation type="submission" date="2017-05" db="EMBL/GenBank/DDBJ databases">
        <authorList>
            <person name="Varghese N."/>
            <person name="Submissions S."/>
        </authorList>
    </citation>
    <scope>NUCLEOTIDE SEQUENCE [LARGE SCALE GENOMIC DNA]</scope>
    <source>
        <strain evidence="1 2">DSM 29982</strain>
    </source>
</reference>